<evidence type="ECO:0000259" key="2">
    <source>
        <dbReference type="SMART" id="SM00849"/>
    </source>
</evidence>
<dbReference type="Pfam" id="PF00753">
    <property type="entry name" value="Lactamase_B"/>
    <property type="match status" value="1"/>
</dbReference>
<evidence type="ECO:0000313" key="3">
    <source>
        <dbReference type="EMBL" id="SHN61328.1"/>
    </source>
</evidence>
<reference evidence="3 4" key="1">
    <citation type="submission" date="2016-12" db="EMBL/GenBank/DDBJ databases">
        <authorList>
            <person name="Song W.-J."/>
            <person name="Kurnit D.M."/>
        </authorList>
    </citation>
    <scope>NUCLEOTIDE SEQUENCE [LARGE SCALE GENOMIC DNA]</scope>
    <source>
        <strain evidence="3 4">CGMCC 1.10808</strain>
    </source>
</reference>
<dbReference type="STRING" id="1189325.SAMN04488119_101157"/>
<dbReference type="EMBL" id="FRDL01000003">
    <property type="protein sequence ID" value="SHN61328.1"/>
    <property type="molecule type" value="Genomic_DNA"/>
</dbReference>
<dbReference type="InterPro" id="IPR036388">
    <property type="entry name" value="WH-like_DNA-bd_sf"/>
</dbReference>
<dbReference type="Gene3D" id="1.10.10.10">
    <property type="entry name" value="Winged helix-like DNA-binding domain superfamily/Winged helix DNA-binding domain"/>
    <property type="match status" value="1"/>
</dbReference>
<accession>A0A1M7SSC6</accession>
<dbReference type="SMART" id="SM00849">
    <property type="entry name" value="Lactamase_B"/>
    <property type="match status" value="1"/>
</dbReference>
<name>A0A1M7SSC6_9RHOB</name>
<dbReference type="InterPro" id="IPR050662">
    <property type="entry name" value="Sec-metab_biosynth-thioest"/>
</dbReference>
<dbReference type="Proteomes" id="UP000184066">
    <property type="component" value="Unassembled WGS sequence"/>
</dbReference>
<dbReference type="InterPro" id="IPR036866">
    <property type="entry name" value="RibonucZ/Hydroxyglut_hydro"/>
</dbReference>
<dbReference type="InterPro" id="IPR001279">
    <property type="entry name" value="Metallo-B-lactamas"/>
</dbReference>
<feature type="region of interest" description="Disordered" evidence="1">
    <location>
        <begin position="1"/>
        <end position="33"/>
    </location>
</feature>
<dbReference type="Gene3D" id="3.60.15.10">
    <property type="entry name" value="Ribonuclease Z/Hydroxyacylglutathione hydrolase-like"/>
    <property type="match status" value="1"/>
</dbReference>
<keyword evidence="4" id="KW-1185">Reference proteome</keyword>
<evidence type="ECO:0000256" key="1">
    <source>
        <dbReference type="SAM" id="MobiDB-lite"/>
    </source>
</evidence>
<proteinExistence type="predicted"/>
<dbReference type="AlphaFoldDB" id="A0A1M7SSC6"/>
<gene>
    <name evidence="3" type="ORF">SAMN05216200_103158</name>
</gene>
<dbReference type="Pfam" id="PF21221">
    <property type="entry name" value="B_lactamase-like_C"/>
    <property type="match status" value="1"/>
</dbReference>
<dbReference type="PANTHER" id="PTHR23131:SF4">
    <property type="entry name" value="METALLO-BETA-LACTAMASE SUPERFAMILY POTEIN"/>
    <property type="match status" value="1"/>
</dbReference>
<protein>
    <submittedName>
        <fullName evidence="3">Glyoxylase, beta-lactamase superfamily II</fullName>
    </submittedName>
</protein>
<dbReference type="SUPFAM" id="SSF56281">
    <property type="entry name" value="Metallo-hydrolase/oxidoreductase"/>
    <property type="match status" value="1"/>
</dbReference>
<feature type="domain" description="Metallo-beta-lactamase" evidence="2">
    <location>
        <begin position="57"/>
        <end position="275"/>
    </location>
</feature>
<sequence>MRDEESAELADAGLEPETGSAPGVRHPFETPPAPGEVIEVAPGVLWARMPLPMRLDHVNVYALDDGDGWTVVDAGFRGAVAREAWSALLDGPLAGRPLRRVVVTHHHPDHIGMAGWLMRRTGAELWTTRTAYLYARMLQLDHHDLPPPENVRHMIRCGAPAEVLERYRSAPPFNFSRTVEPLPIGFRRIQDGERVAMGGRRWIVRVGAGHAPEHATFWSEDDALVLTGDQIIPGISSNLSVFAMEPDADPVGEWLESCERLRRHAREEHFGLPGHKLPFTGLPARLGQLIDNHHAALERLRPHLARPRAAAECFMPIFRREIEPEVYGLALSEALAHLNHLWRIGEAERVEGADGVWRYRLKT</sequence>
<dbReference type="InterPro" id="IPR048933">
    <property type="entry name" value="B_lactamase-like_C"/>
</dbReference>
<evidence type="ECO:0000313" key="4">
    <source>
        <dbReference type="Proteomes" id="UP000184066"/>
    </source>
</evidence>
<dbReference type="RefSeq" id="WP_083581203.1">
    <property type="nucleotide sequence ID" value="NZ_FOHL01000001.1"/>
</dbReference>
<organism evidence="3 4">
    <name type="scientific">Oceanicella actignis</name>
    <dbReference type="NCBI Taxonomy" id="1189325"/>
    <lineage>
        <taxon>Bacteria</taxon>
        <taxon>Pseudomonadati</taxon>
        <taxon>Pseudomonadota</taxon>
        <taxon>Alphaproteobacteria</taxon>
        <taxon>Rhodobacterales</taxon>
        <taxon>Paracoccaceae</taxon>
        <taxon>Oceanicella</taxon>
    </lineage>
</organism>
<dbReference type="PANTHER" id="PTHR23131">
    <property type="entry name" value="ENDORIBONUCLEASE LACTB2"/>
    <property type="match status" value="1"/>
</dbReference>
<dbReference type="OrthoDB" id="2971563at2"/>